<gene>
    <name evidence="3" type="ORF">DGAL_LOCUS11824</name>
</gene>
<dbReference type="SUPFAM" id="SSF54695">
    <property type="entry name" value="POZ domain"/>
    <property type="match status" value="1"/>
</dbReference>
<reference evidence="3" key="1">
    <citation type="submission" date="2021-11" db="EMBL/GenBank/DDBJ databases">
        <authorList>
            <person name="Schell T."/>
        </authorList>
    </citation>
    <scope>NUCLEOTIDE SEQUENCE</scope>
    <source>
        <strain evidence="3">M5</strain>
    </source>
</reference>
<protein>
    <recommendedName>
        <fullName evidence="2">BTB domain-containing protein</fullName>
    </recommendedName>
</protein>
<feature type="domain" description="BTB" evidence="2">
    <location>
        <begin position="88"/>
        <end position="156"/>
    </location>
</feature>
<dbReference type="Pfam" id="PF00651">
    <property type="entry name" value="BTB"/>
    <property type="match status" value="1"/>
</dbReference>
<dbReference type="PANTHER" id="PTHR24413">
    <property type="entry name" value="SPECKLE-TYPE POZ PROTEIN"/>
    <property type="match status" value="1"/>
</dbReference>
<dbReference type="CDD" id="cd18500">
    <property type="entry name" value="BACK_IBtk"/>
    <property type="match status" value="1"/>
</dbReference>
<name>A0A8J2W7V3_9CRUS</name>
<evidence type="ECO:0000313" key="3">
    <source>
        <dbReference type="EMBL" id="CAH0108441.1"/>
    </source>
</evidence>
<dbReference type="CDD" id="cd18302">
    <property type="entry name" value="BTB2_POZ_IBtk"/>
    <property type="match status" value="1"/>
</dbReference>
<dbReference type="Gene3D" id="3.30.710.10">
    <property type="entry name" value="Potassium Channel Kv1.1, Chain A"/>
    <property type="match status" value="1"/>
</dbReference>
<evidence type="ECO:0000313" key="4">
    <source>
        <dbReference type="Proteomes" id="UP000789390"/>
    </source>
</evidence>
<dbReference type="InterPro" id="IPR011333">
    <property type="entry name" value="SKP1/BTB/POZ_sf"/>
</dbReference>
<dbReference type="OrthoDB" id="1893551at2759"/>
<feature type="compositionally biased region" description="Polar residues" evidence="1">
    <location>
        <begin position="364"/>
        <end position="373"/>
    </location>
</feature>
<proteinExistence type="predicted"/>
<evidence type="ECO:0000256" key="1">
    <source>
        <dbReference type="SAM" id="MobiDB-lite"/>
    </source>
</evidence>
<feature type="region of interest" description="Disordered" evidence="1">
    <location>
        <begin position="347"/>
        <end position="373"/>
    </location>
</feature>
<feature type="compositionally biased region" description="Basic residues" evidence="1">
    <location>
        <begin position="292"/>
        <end position="304"/>
    </location>
</feature>
<dbReference type="InterPro" id="IPR000210">
    <property type="entry name" value="BTB/POZ_dom"/>
</dbReference>
<accession>A0A8J2W7V3</accession>
<organism evidence="3 4">
    <name type="scientific">Daphnia galeata</name>
    <dbReference type="NCBI Taxonomy" id="27404"/>
    <lineage>
        <taxon>Eukaryota</taxon>
        <taxon>Metazoa</taxon>
        <taxon>Ecdysozoa</taxon>
        <taxon>Arthropoda</taxon>
        <taxon>Crustacea</taxon>
        <taxon>Branchiopoda</taxon>
        <taxon>Diplostraca</taxon>
        <taxon>Cladocera</taxon>
        <taxon>Anomopoda</taxon>
        <taxon>Daphniidae</taxon>
        <taxon>Daphnia</taxon>
    </lineage>
</organism>
<evidence type="ECO:0000259" key="2">
    <source>
        <dbReference type="PROSITE" id="PS50097"/>
    </source>
</evidence>
<dbReference type="SMART" id="SM00225">
    <property type="entry name" value="BTB"/>
    <property type="match status" value="1"/>
</dbReference>
<feature type="region of interest" description="Disordered" evidence="1">
    <location>
        <begin position="287"/>
        <end position="330"/>
    </location>
</feature>
<comment type="caution">
    <text evidence="3">The sequence shown here is derived from an EMBL/GenBank/DDBJ whole genome shotgun (WGS) entry which is preliminary data.</text>
</comment>
<dbReference type="AlphaFoldDB" id="A0A8J2W7V3"/>
<sequence length="617" mass="71019">MNIWITLQEMLLAIQVRKKKSDERWKLNELDRFSRVLRMVQFHATNLQVRKLAEILEKAHIANTVFIRNDHLLLQPKQWNRFSGEDFYDIKIVSNDEKEFDAHRAVLIARSDYFRSMFSYVWIESAVTKNIPLPIHSLILEVILDYFYEDQASKVEKSEDVEWISNCLVSADLLLIPRLVSICESALVGLLSIKNVGKMLEFAAVYNATQLKTSCMHFMCFNLPAVIELRIWNCLNEEVMKDLTYFYQQLFPRIKFRLQTPSRNLTYEDLYTTTIIKSFEEVTISSSNRERNVKRKKTRRKSGKKGSEIKHPHQLQSEPSPQLNTNLNPNINNTVCLKKEEWSKVDKPKKRNKSLSLEIPEQDLNPSSSPSKAQIQECNKVLLGVRSKEIDNNINASSLVFVKHDETPAKQNNLTLFEMATISKISSTNSTDNEKCKKFRKLSQKQRKFQDNAAVIASPNSSSSPWKCTFSESQCADSVENSESTLHCDDPINSPIKVHHVWGSPDKTKNIFKARQVSESEEKLVPLQHIIAKERIERQHFIKISTKPLKLTLIEEKAIEDLTKFYGIDQIEDEFILVERVLPAIAAAVPIWSGGKVDKLLKSKNKSRSLSMSDSGL</sequence>
<dbReference type="Proteomes" id="UP000789390">
    <property type="component" value="Unassembled WGS sequence"/>
</dbReference>
<dbReference type="EMBL" id="CAKKLH010000284">
    <property type="protein sequence ID" value="CAH0108441.1"/>
    <property type="molecule type" value="Genomic_DNA"/>
</dbReference>
<dbReference type="PROSITE" id="PS50097">
    <property type="entry name" value="BTB"/>
    <property type="match status" value="1"/>
</dbReference>
<keyword evidence="4" id="KW-1185">Reference proteome</keyword>